<dbReference type="Proteomes" id="UP001209922">
    <property type="component" value="Unassembled WGS sequence"/>
</dbReference>
<keyword evidence="2" id="KW-1185">Reference proteome</keyword>
<evidence type="ECO:0008006" key="3">
    <source>
        <dbReference type="Google" id="ProtNLM"/>
    </source>
</evidence>
<organism evidence="1 2">
    <name type="scientific">Xanthomonas chitinilytica</name>
    <dbReference type="NCBI Taxonomy" id="2989819"/>
    <lineage>
        <taxon>Bacteria</taxon>
        <taxon>Pseudomonadati</taxon>
        <taxon>Pseudomonadota</taxon>
        <taxon>Gammaproteobacteria</taxon>
        <taxon>Lysobacterales</taxon>
        <taxon>Lysobacteraceae</taxon>
        <taxon>Xanthomonas</taxon>
    </lineage>
</organism>
<sequence length="205" mass="22782">MKLTELELAIAAHSGEFLCEEISDPASRKSIAFRHRIEPPQAGRTVPPLPGLQDFYDTFGSVLFYADAHSGEAAILVAAPGQWDTLHAHFSAWTGHLDDREREEYLPDWVDEALVVGEEPHTGNYLLIPTAGENAGHVVLFDHDGFDFLDLAPDLPTYAKRLLAPDDAALTMMATHMRFIEDGSSAQWWIREMHDNLGNSARTSE</sequence>
<comment type="caution">
    <text evidence="1">The sequence shown here is derived from an EMBL/GenBank/DDBJ whole genome shotgun (WGS) entry which is preliminary data.</text>
</comment>
<gene>
    <name evidence="1" type="ORF">OK345_06825</name>
</gene>
<evidence type="ECO:0000313" key="2">
    <source>
        <dbReference type="Proteomes" id="UP001209922"/>
    </source>
</evidence>
<name>A0ABT3JUR8_9XANT</name>
<dbReference type="EMBL" id="JAPCHY010000004">
    <property type="protein sequence ID" value="MCW4472213.1"/>
    <property type="molecule type" value="Genomic_DNA"/>
</dbReference>
<accession>A0ABT3JUR8</accession>
<protein>
    <recommendedName>
        <fullName evidence="3">SMI1/KNR4 family protein</fullName>
    </recommendedName>
</protein>
<proteinExistence type="predicted"/>
<evidence type="ECO:0000313" key="1">
    <source>
        <dbReference type="EMBL" id="MCW4472213.1"/>
    </source>
</evidence>
<dbReference type="RefSeq" id="WP_265127169.1">
    <property type="nucleotide sequence ID" value="NZ_JAPCHY010000004.1"/>
</dbReference>
<reference evidence="1 2" key="1">
    <citation type="submission" date="2022-10" db="EMBL/GenBank/DDBJ databases">
        <title>Xanthomonas sp. H13-6.</title>
        <authorList>
            <person name="Liu X."/>
            <person name="Deng Z."/>
            <person name="Jiang Y."/>
            <person name="Yu T."/>
            <person name="Ai J."/>
        </authorList>
    </citation>
    <scope>NUCLEOTIDE SEQUENCE [LARGE SCALE GENOMIC DNA]</scope>
    <source>
        <strain evidence="1 2">H13-6</strain>
    </source>
</reference>